<dbReference type="EMBL" id="JACHVC010000007">
    <property type="protein sequence ID" value="MBC2606081.1"/>
    <property type="molecule type" value="Genomic_DNA"/>
</dbReference>
<name>A0A7X1E8B1_9BACT</name>
<evidence type="ECO:0000313" key="2">
    <source>
        <dbReference type="Proteomes" id="UP000526501"/>
    </source>
</evidence>
<evidence type="ECO:0000313" key="1">
    <source>
        <dbReference type="EMBL" id="MBC2606081.1"/>
    </source>
</evidence>
<comment type="caution">
    <text evidence="1">The sequence shown here is derived from an EMBL/GenBank/DDBJ whole genome shotgun (WGS) entry which is preliminary data.</text>
</comment>
<gene>
    <name evidence="1" type="ORF">H5P27_08490</name>
</gene>
<reference evidence="1 2" key="1">
    <citation type="submission" date="2020-07" db="EMBL/GenBank/DDBJ databases">
        <authorList>
            <person name="Feng X."/>
        </authorList>
    </citation>
    <scope>NUCLEOTIDE SEQUENCE [LARGE SCALE GENOMIC DNA]</scope>
    <source>
        <strain evidence="1 2">JCM23202</strain>
    </source>
</reference>
<keyword evidence="2" id="KW-1185">Reference proteome</keyword>
<dbReference type="AlphaFoldDB" id="A0A7X1E8B1"/>
<dbReference type="RefSeq" id="WP_185659963.1">
    <property type="nucleotide sequence ID" value="NZ_CAWPOO010000007.1"/>
</dbReference>
<dbReference type="Proteomes" id="UP000526501">
    <property type="component" value="Unassembled WGS sequence"/>
</dbReference>
<protein>
    <submittedName>
        <fullName evidence="1">Uncharacterized protein</fullName>
    </submittedName>
</protein>
<accession>A0A7X1E8B1</accession>
<proteinExistence type="predicted"/>
<organism evidence="1 2">
    <name type="scientific">Pelagicoccus albus</name>
    <dbReference type="NCBI Taxonomy" id="415222"/>
    <lineage>
        <taxon>Bacteria</taxon>
        <taxon>Pseudomonadati</taxon>
        <taxon>Verrucomicrobiota</taxon>
        <taxon>Opitutia</taxon>
        <taxon>Puniceicoccales</taxon>
        <taxon>Pelagicoccaceae</taxon>
        <taxon>Pelagicoccus</taxon>
    </lineage>
</organism>
<sequence>MAKKNYTLCAPKDIDKFLQDLKSETGMDNTKLLEHIVRQWKLILSLADSLEGNLPINLEIRARGESEGEESGPINVTFFRFAIENPNSTKQVEDFRDCVKALVDACSGLSDTRASLRNCAVTLTESDVVLKYAKKVERTLEEFEKIRAKLKQLVFARFDLVPDDVLEKAILAVKKGSEDPVYQAFYHLVYESKCANQS</sequence>